<protein>
    <submittedName>
        <fullName evidence="1">Uncharacterized protein</fullName>
    </submittedName>
</protein>
<gene>
    <name evidence="1" type="ORF">ALQ36_102802</name>
</gene>
<organism evidence="1 2">
    <name type="scientific">Pseudomonas syringae pv. primulae</name>
    <dbReference type="NCBI Taxonomy" id="251707"/>
    <lineage>
        <taxon>Bacteria</taxon>
        <taxon>Pseudomonadati</taxon>
        <taxon>Pseudomonadota</taxon>
        <taxon>Gammaproteobacteria</taxon>
        <taxon>Pseudomonadales</taxon>
        <taxon>Pseudomonadaceae</taxon>
        <taxon>Pseudomonas</taxon>
    </lineage>
</organism>
<reference evidence="1 2" key="1">
    <citation type="submission" date="2018-08" db="EMBL/GenBank/DDBJ databases">
        <title>Recombination of ecologically and evolutionarily significant loci maintains genetic cohesion in the Pseudomonas syringae species complex.</title>
        <authorList>
            <person name="Dillon M."/>
            <person name="Thakur S."/>
            <person name="Almeida R.N.D."/>
            <person name="Weir B.S."/>
            <person name="Guttman D.S."/>
        </authorList>
    </citation>
    <scope>NUCLEOTIDE SEQUENCE [LARGE SCALE GENOMIC DNA]</scope>
    <source>
        <strain evidence="1 2">ICMP 2732</strain>
    </source>
</reference>
<proteinExistence type="predicted"/>
<evidence type="ECO:0000313" key="2">
    <source>
        <dbReference type="Proteomes" id="UP000281350"/>
    </source>
</evidence>
<evidence type="ECO:0000313" key="1">
    <source>
        <dbReference type="EMBL" id="RMO71328.1"/>
    </source>
</evidence>
<comment type="caution">
    <text evidence="1">The sequence shown here is derived from an EMBL/GenBank/DDBJ whole genome shotgun (WGS) entry which is preliminary data.</text>
</comment>
<dbReference type="EMBL" id="RBPY01000165">
    <property type="protein sequence ID" value="RMO71328.1"/>
    <property type="molecule type" value="Genomic_DNA"/>
</dbReference>
<accession>A0A3M3XMR9</accession>
<dbReference type="Proteomes" id="UP000281350">
    <property type="component" value="Unassembled WGS sequence"/>
</dbReference>
<name>A0A3M3XMR9_9PSED</name>
<dbReference type="AlphaFoldDB" id="A0A3M3XMR9"/>
<sequence length="141" mass="15551">MAVTAYRPLVVSRMAYTAEVRNESEYAIPEQISQLLDQVKQSGLAKTAGCIIAKLLSNGTLQAALARQPRAHLVVQPRAYATGHGVNMWSRSLMRSYSIGYYLYADRIYPMGDACLGAPRTTQHVPLTSPDYRNFGAKNAQ</sequence>